<evidence type="ECO:0000313" key="2">
    <source>
        <dbReference type="Proteomes" id="UP001057452"/>
    </source>
</evidence>
<keyword evidence="2" id="KW-1185">Reference proteome</keyword>
<organism evidence="1 2">
    <name type="scientific">Chaenocephalus aceratus</name>
    <name type="common">Blackfin icefish</name>
    <name type="synonym">Chaenichthys aceratus</name>
    <dbReference type="NCBI Taxonomy" id="36190"/>
    <lineage>
        <taxon>Eukaryota</taxon>
        <taxon>Metazoa</taxon>
        <taxon>Chordata</taxon>
        <taxon>Craniata</taxon>
        <taxon>Vertebrata</taxon>
        <taxon>Euteleostomi</taxon>
        <taxon>Actinopterygii</taxon>
        <taxon>Neopterygii</taxon>
        <taxon>Teleostei</taxon>
        <taxon>Neoteleostei</taxon>
        <taxon>Acanthomorphata</taxon>
        <taxon>Eupercaria</taxon>
        <taxon>Perciformes</taxon>
        <taxon>Notothenioidei</taxon>
        <taxon>Channichthyidae</taxon>
        <taxon>Chaenocephalus</taxon>
    </lineage>
</organism>
<dbReference type="Proteomes" id="UP001057452">
    <property type="component" value="Chromosome 5"/>
</dbReference>
<accession>A0ACB9XJ93</accession>
<reference evidence="1" key="1">
    <citation type="submission" date="2022-05" db="EMBL/GenBank/DDBJ databases">
        <title>Chromosome-level genome of Chaenocephalus aceratus.</title>
        <authorList>
            <person name="Park H."/>
        </authorList>
    </citation>
    <scope>NUCLEOTIDE SEQUENCE</scope>
    <source>
        <strain evidence="1">KU_202001</strain>
    </source>
</reference>
<protein>
    <submittedName>
        <fullName evidence="1">Uncharacterized protein</fullName>
    </submittedName>
</protein>
<name>A0ACB9XJ93_CHAAC</name>
<gene>
    <name evidence="1" type="ORF">KUCAC02_030170</name>
</gene>
<comment type="caution">
    <text evidence="1">The sequence shown here is derived from an EMBL/GenBank/DDBJ whole genome shotgun (WGS) entry which is preliminary data.</text>
</comment>
<sequence>MYQHEVPGDDGQPAAAAEQRFSAFNQEHESHKDCQRQDLKSFLALPFQRITRIKLLLQSILKQTKPDADSIANLEKAIAAIHEIVTECDKRVRKMEQIEELVYLDRLLDFGKMKSVPLVVSGRVLLHQGPHETKWLLKCIPPPL</sequence>
<evidence type="ECO:0000313" key="1">
    <source>
        <dbReference type="EMBL" id="KAI4826737.1"/>
    </source>
</evidence>
<proteinExistence type="predicted"/>
<dbReference type="EMBL" id="CM043789">
    <property type="protein sequence ID" value="KAI4826737.1"/>
    <property type="molecule type" value="Genomic_DNA"/>
</dbReference>